<dbReference type="InterPro" id="IPR045058">
    <property type="entry name" value="GIMA/IAN/Toc"/>
</dbReference>
<evidence type="ECO:0000256" key="2">
    <source>
        <dbReference type="ARBA" id="ARBA00022741"/>
    </source>
</evidence>
<evidence type="ECO:0000313" key="6">
    <source>
        <dbReference type="Proteomes" id="UP000261620"/>
    </source>
</evidence>
<reference evidence="5" key="2">
    <citation type="submission" date="2025-09" db="UniProtKB">
        <authorList>
            <consortium name="Ensembl"/>
        </authorList>
    </citation>
    <scope>IDENTIFICATION</scope>
</reference>
<keyword evidence="3" id="KW-0342">GTP-binding</keyword>
<keyword evidence="6" id="KW-1185">Reference proteome</keyword>
<dbReference type="InterPro" id="IPR006703">
    <property type="entry name" value="G_AIG1"/>
</dbReference>
<evidence type="ECO:0000259" key="4">
    <source>
        <dbReference type="PROSITE" id="PS51720"/>
    </source>
</evidence>
<feature type="domain" description="AIG1-type G" evidence="4">
    <location>
        <begin position="10"/>
        <end position="214"/>
    </location>
</feature>
<name>A0A3Q3X2B4_MOLML</name>
<protein>
    <recommendedName>
        <fullName evidence="4">AIG1-type G domain-containing protein</fullName>
    </recommendedName>
</protein>
<keyword evidence="2" id="KW-0547">Nucleotide-binding</keyword>
<dbReference type="GO" id="GO:0005525">
    <property type="term" value="F:GTP binding"/>
    <property type="evidence" value="ECO:0007669"/>
    <property type="project" value="UniProtKB-KW"/>
</dbReference>
<evidence type="ECO:0000256" key="1">
    <source>
        <dbReference type="ARBA" id="ARBA00008535"/>
    </source>
</evidence>
<evidence type="ECO:0000313" key="5">
    <source>
        <dbReference type="Ensembl" id="ENSMMOP00000016044.1"/>
    </source>
</evidence>
<organism evidence="5 6">
    <name type="scientific">Mola mola</name>
    <name type="common">Ocean sunfish</name>
    <name type="synonym">Tetraodon mola</name>
    <dbReference type="NCBI Taxonomy" id="94237"/>
    <lineage>
        <taxon>Eukaryota</taxon>
        <taxon>Metazoa</taxon>
        <taxon>Chordata</taxon>
        <taxon>Craniata</taxon>
        <taxon>Vertebrata</taxon>
        <taxon>Euteleostomi</taxon>
        <taxon>Actinopterygii</taxon>
        <taxon>Neopterygii</taxon>
        <taxon>Teleostei</taxon>
        <taxon>Neoteleostei</taxon>
        <taxon>Acanthomorphata</taxon>
        <taxon>Eupercaria</taxon>
        <taxon>Tetraodontiformes</taxon>
        <taxon>Molidae</taxon>
        <taxon>Mola</taxon>
    </lineage>
</organism>
<sequence length="214" mass="24256">FSGNQRVHGDNCFNIILLGLTGTGKSASGNTILTAGNSNLASGKLFKTQPSSVPITTQCEIKMMEKPFGMPARVVDTPDFFHDQLKNSQAHVEECKRYCQPGRCVVLLVLQLGRFTDEEHGILEKLENELGWRIRESTIILFTHGEDLKGSLDQYIYTNNHLRNIITMCSFRHHVFRNSCKDTKQVKGLLTKIPEYKNIFPKFNSRTFPECLTC</sequence>
<dbReference type="PROSITE" id="PS51720">
    <property type="entry name" value="G_AIG1"/>
    <property type="match status" value="1"/>
</dbReference>
<dbReference type="Pfam" id="PF04548">
    <property type="entry name" value="AIG1"/>
    <property type="match status" value="1"/>
</dbReference>
<dbReference type="InterPro" id="IPR027417">
    <property type="entry name" value="P-loop_NTPase"/>
</dbReference>
<dbReference type="PANTHER" id="PTHR10903:SF188">
    <property type="entry name" value="GTPASE IMAP FAMILY MEMBER 2-LIKE-RELATED"/>
    <property type="match status" value="1"/>
</dbReference>
<proteinExistence type="inferred from homology"/>
<reference evidence="5" key="1">
    <citation type="submission" date="2025-08" db="UniProtKB">
        <authorList>
            <consortium name="Ensembl"/>
        </authorList>
    </citation>
    <scope>IDENTIFICATION</scope>
</reference>
<dbReference type="AlphaFoldDB" id="A0A3Q3X2B4"/>
<evidence type="ECO:0000256" key="3">
    <source>
        <dbReference type="ARBA" id="ARBA00023134"/>
    </source>
</evidence>
<dbReference type="Proteomes" id="UP000261620">
    <property type="component" value="Unplaced"/>
</dbReference>
<dbReference type="PANTHER" id="PTHR10903">
    <property type="entry name" value="GTPASE, IMAP FAMILY MEMBER-RELATED"/>
    <property type="match status" value="1"/>
</dbReference>
<dbReference type="OMA" id="ECEVRIM"/>
<accession>A0A3Q3X2B4</accession>
<comment type="similarity">
    <text evidence="1">Belongs to the TRAFAC class TrmE-Era-EngA-EngB-Septin-like GTPase superfamily. AIG1/Toc34/Toc159-like paraseptin GTPase family. IAN subfamily.</text>
</comment>
<dbReference type="Ensembl" id="ENSMMOT00000016310.1">
    <property type="protein sequence ID" value="ENSMMOP00000016044.1"/>
    <property type="gene ID" value="ENSMMOG00000012246.1"/>
</dbReference>
<dbReference type="SUPFAM" id="SSF52540">
    <property type="entry name" value="P-loop containing nucleoside triphosphate hydrolases"/>
    <property type="match status" value="1"/>
</dbReference>
<dbReference type="Gene3D" id="3.40.50.300">
    <property type="entry name" value="P-loop containing nucleotide triphosphate hydrolases"/>
    <property type="match status" value="1"/>
</dbReference>